<evidence type="ECO:0000313" key="12">
    <source>
        <dbReference type="Proteomes" id="UP000613011"/>
    </source>
</evidence>
<feature type="domain" description="Tripartite ATP-independent periplasmic transporters DctQ component" evidence="10">
    <location>
        <begin position="34"/>
        <end position="165"/>
    </location>
</feature>
<evidence type="ECO:0000256" key="2">
    <source>
        <dbReference type="ARBA" id="ARBA00022448"/>
    </source>
</evidence>
<evidence type="ECO:0000256" key="6">
    <source>
        <dbReference type="ARBA" id="ARBA00022989"/>
    </source>
</evidence>
<keyword evidence="2 9" id="KW-0813">Transport</keyword>
<dbReference type="PANTHER" id="PTHR35011:SF10">
    <property type="entry name" value="TRAP TRANSPORTER SMALL PERMEASE PROTEIN"/>
    <property type="match status" value="1"/>
</dbReference>
<dbReference type="RefSeq" id="WP_201685043.1">
    <property type="nucleotide sequence ID" value="NZ_JAEQNA010000006.1"/>
</dbReference>
<keyword evidence="7 9" id="KW-0472">Membrane</keyword>
<accession>A0A936ZVM6</accession>
<reference evidence="11" key="1">
    <citation type="submission" date="2021-01" db="EMBL/GenBank/DDBJ databases">
        <title>Ramlibacter sp. strain AW1 16S ribosomal RNA gene Genome sequencing and assembly.</title>
        <authorList>
            <person name="Kang M."/>
        </authorList>
    </citation>
    <scope>NUCLEOTIDE SEQUENCE</scope>
    <source>
        <strain evidence="11">AW1</strain>
    </source>
</reference>
<evidence type="ECO:0000256" key="5">
    <source>
        <dbReference type="ARBA" id="ARBA00022692"/>
    </source>
</evidence>
<sequence length="179" mass="19381">MNAPATGLANRFDRGWGHLLTALGLVACALIAVMVIVICADVAVRNLRLGNVPWAPEVAEYTLYLSTFLAAPWLLRQGAHVRMDMVLKALPSGMAWVLELVADAIGILASLTLMVASGNAVLASARQGSLIFKIFVFPEWWLLAPAAVIFGVLAVEFALRMRRQWLGPRTVREEATSVA</sequence>
<evidence type="ECO:0000256" key="7">
    <source>
        <dbReference type="ARBA" id="ARBA00023136"/>
    </source>
</evidence>
<comment type="function">
    <text evidence="9">Part of the tripartite ATP-independent periplasmic (TRAP) transport system.</text>
</comment>
<dbReference type="AlphaFoldDB" id="A0A936ZVM6"/>
<proteinExistence type="inferred from homology"/>
<feature type="transmembrane region" description="Helical" evidence="9">
    <location>
        <begin position="140"/>
        <end position="159"/>
    </location>
</feature>
<dbReference type="PANTHER" id="PTHR35011">
    <property type="entry name" value="2,3-DIKETO-L-GULONATE TRAP TRANSPORTER SMALL PERMEASE PROTEIN YIAM"/>
    <property type="match status" value="1"/>
</dbReference>
<dbReference type="InterPro" id="IPR055348">
    <property type="entry name" value="DctQ"/>
</dbReference>
<feature type="transmembrane region" description="Helical" evidence="9">
    <location>
        <begin position="96"/>
        <end position="120"/>
    </location>
</feature>
<feature type="transmembrane region" description="Helical" evidence="9">
    <location>
        <begin position="58"/>
        <end position="75"/>
    </location>
</feature>
<keyword evidence="4 9" id="KW-0997">Cell inner membrane</keyword>
<evidence type="ECO:0000259" key="10">
    <source>
        <dbReference type="Pfam" id="PF04290"/>
    </source>
</evidence>
<comment type="caution">
    <text evidence="11">The sequence shown here is derived from an EMBL/GenBank/DDBJ whole genome shotgun (WGS) entry which is preliminary data.</text>
</comment>
<name>A0A936ZVM6_9BURK</name>
<evidence type="ECO:0000256" key="9">
    <source>
        <dbReference type="RuleBase" id="RU369079"/>
    </source>
</evidence>
<dbReference type="Proteomes" id="UP000613011">
    <property type="component" value="Unassembled WGS sequence"/>
</dbReference>
<comment type="similarity">
    <text evidence="8 9">Belongs to the TRAP transporter small permease family.</text>
</comment>
<dbReference type="GO" id="GO:0005886">
    <property type="term" value="C:plasma membrane"/>
    <property type="evidence" value="ECO:0007669"/>
    <property type="project" value="UniProtKB-SubCell"/>
</dbReference>
<keyword evidence="12" id="KW-1185">Reference proteome</keyword>
<keyword evidence="5 9" id="KW-0812">Transmembrane</keyword>
<evidence type="ECO:0000256" key="8">
    <source>
        <dbReference type="ARBA" id="ARBA00038436"/>
    </source>
</evidence>
<comment type="subcellular location">
    <subcellularLocation>
        <location evidence="1 9">Cell inner membrane</location>
        <topology evidence="1 9">Multi-pass membrane protein</topology>
    </subcellularLocation>
</comment>
<keyword evidence="6 9" id="KW-1133">Transmembrane helix</keyword>
<feature type="transmembrane region" description="Helical" evidence="9">
    <location>
        <begin position="19"/>
        <end position="38"/>
    </location>
</feature>
<protein>
    <recommendedName>
        <fullName evidence="9">TRAP transporter small permease protein</fullName>
    </recommendedName>
</protein>
<gene>
    <name evidence="11" type="ORF">JI739_16565</name>
</gene>
<dbReference type="Pfam" id="PF04290">
    <property type="entry name" value="DctQ"/>
    <property type="match status" value="1"/>
</dbReference>
<dbReference type="GO" id="GO:0015740">
    <property type="term" value="P:C4-dicarboxylate transport"/>
    <property type="evidence" value="ECO:0007669"/>
    <property type="project" value="TreeGrafter"/>
</dbReference>
<comment type="subunit">
    <text evidence="9">The complex comprises the extracytoplasmic solute receptor protein and the two transmembrane proteins.</text>
</comment>
<evidence type="ECO:0000313" key="11">
    <source>
        <dbReference type="EMBL" id="MBL0421965.1"/>
    </source>
</evidence>
<dbReference type="GO" id="GO:0022857">
    <property type="term" value="F:transmembrane transporter activity"/>
    <property type="evidence" value="ECO:0007669"/>
    <property type="project" value="UniProtKB-UniRule"/>
</dbReference>
<dbReference type="InterPro" id="IPR007387">
    <property type="entry name" value="TRAP_DctQ"/>
</dbReference>
<dbReference type="EMBL" id="JAEQNA010000006">
    <property type="protein sequence ID" value="MBL0421965.1"/>
    <property type="molecule type" value="Genomic_DNA"/>
</dbReference>
<organism evidence="11 12">
    <name type="scientific">Ramlibacter aurantiacus</name>
    <dbReference type="NCBI Taxonomy" id="2801330"/>
    <lineage>
        <taxon>Bacteria</taxon>
        <taxon>Pseudomonadati</taxon>
        <taxon>Pseudomonadota</taxon>
        <taxon>Betaproteobacteria</taxon>
        <taxon>Burkholderiales</taxon>
        <taxon>Comamonadaceae</taxon>
        <taxon>Ramlibacter</taxon>
    </lineage>
</organism>
<evidence type="ECO:0000256" key="1">
    <source>
        <dbReference type="ARBA" id="ARBA00004429"/>
    </source>
</evidence>
<keyword evidence="3" id="KW-1003">Cell membrane</keyword>
<evidence type="ECO:0000256" key="4">
    <source>
        <dbReference type="ARBA" id="ARBA00022519"/>
    </source>
</evidence>
<evidence type="ECO:0000256" key="3">
    <source>
        <dbReference type="ARBA" id="ARBA00022475"/>
    </source>
</evidence>